<dbReference type="AlphaFoldDB" id="A0A2W5KDY0"/>
<feature type="transmembrane region" description="Helical" evidence="1">
    <location>
        <begin position="252"/>
        <end position="271"/>
    </location>
</feature>
<feature type="transmembrane region" description="Helical" evidence="1">
    <location>
        <begin position="176"/>
        <end position="195"/>
    </location>
</feature>
<dbReference type="Pfam" id="PF04976">
    <property type="entry name" value="DmsC"/>
    <property type="match status" value="1"/>
</dbReference>
<name>A0A2W5KDY0_ANCNO</name>
<keyword evidence="1" id="KW-0812">Transmembrane</keyword>
<organism evidence="2 3">
    <name type="scientific">Ancylobacter novellus</name>
    <name type="common">Thiobacillus novellus</name>
    <dbReference type="NCBI Taxonomy" id="921"/>
    <lineage>
        <taxon>Bacteria</taxon>
        <taxon>Pseudomonadati</taxon>
        <taxon>Pseudomonadota</taxon>
        <taxon>Alphaproteobacteria</taxon>
        <taxon>Hyphomicrobiales</taxon>
        <taxon>Xanthobacteraceae</taxon>
        <taxon>Ancylobacter</taxon>
    </lineage>
</organism>
<feature type="transmembrane region" description="Helical" evidence="1">
    <location>
        <begin position="84"/>
        <end position="104"/>
    </location>
</feature>
<dbReference type="GO" id="GO:0009389">
    <property type="term" value="F:dimethyl sulfoxide reductase activity"/>
    <property type="evidence" value="ECO:0007669"/>
    <property type="project" value="TreeGrafter"/>
</dbReference>
<proteinExistence type="predicted"/>
<evidence type="ECO:0000256" key="1">
    <source>
        <dbReference type="SAM" id="Phobius"/>
    </source>
</evidence>
<feature type="transmembrane region" description="Helical" evidence="1">
    <location>
        <begin position="277"/>
        <end position="298"/>
    </location>
</feature>
<dbReference type="Proteomes" id="UP000249577">
    <property type="component" value="Unassembled WGS sequence"/>
</dbReference>
<dbReference type="GO" id="GO:0019645">
    <property type="term" value="P:anaerobic electron transport chain"/>
    <property type="evidence" value="ECO:0007669"/>
    <property type="project" value="InterPro"/>
</dbReference>
<gene>
    <name evidence="2" type="ORF">DI565_12545</name>
</gene>
<dbReference type="PANTHER" id="PTHR38095:SF1">
    <property type="entry name" value="ANAEROBIC DIMETHYL SULFOXIDE REDUCTASE CHAIN YNFH"/>
    <property type="match status" value="1"/>
</dbReference>
<dbReference type="GO" id="GO:0005886">
    <property type="term" value="C:plasma membrane"/>
    <property type="evidence" value="ECO:0007669"/>
    <property type="project" value="TreeGrafter"/>
</dbReference>
<dbReference type="EMBL" id="QFPN01000006">
    <property type="protein sequence ID" value="PZQ14249.1"/>
    <property type="molecule type" value="Genomic_DNA"/>
</dbReference>
<feature type="transmembrane region" description="Helical" evidence="1">
    <location>
        <begin position="148"/>
        <end position="170"/>
    </location>
</feature>
<protein>
    <submittedName>
        <fullName evidence="2">DMSO reductase</fullName>
    </submittedName>
</protein>
<feature type="transmembrane region" description="Helical" evidence="1">
    <location>
        <begin position="39"/>
        <end position="63"/>
    </location>
</feature>
<sequence length="315" mass="33089">MHPAFSVIVFTTASGAGYGLLAWFALFSLSAPGWIGRPLALTALVLGLALVSAGLMSSTLHLGRPERAWRALSQWRSSWLSREGVAAVAAFVPTGLLALCWMVSPEPGAAAFVLALLTIPAALATTYCTAMIYASLKTIRQWRNPLTAPNYFALALFTGALLFAALTRLFGVDVPAVGLAALVSGVAALGLKLAYWRAIDAPSAASTAESATGLGRFGEVRLFEAPHTEENYLMREMGFSIARKHAAKLRNLTLLALFAAPLLLTLLGVLAGGALAAVFAVLAVISAGVGVLTERWLFFAEAKHVVTLFYGAKAA</sequence>
<accession>A0A2W5KDY0</accession>
<dbReference type="PANTHER" id="PTHR38095">
    <property type="entry name" value="ANAEROBIC DIMETHYL SULFOXIDE REDUCTASE CHAIN YNFH"/>
    <property type="match status" value="1"/>
</dbReference>
<feature type="transmembrane region" description="Helical" evidence="1">
    <location>
        <begin position="7"/>
        <end position="27"/>
    </location>
</feature>
<dbReference type="GO" id="GO:0009390">
    <property type="term" value="C:dimethyl sulfoxide reductase complex"/>
    <property type="evidence" value="ECO:0007669"/>
    <property type="project" value="TreeGrafter"/>
</dbReference>
<keyword evidence="1" id="KW-1133">Transmembrane helix</keyword>
<dbReference type="InterPro" id="IPR007059">
    <property type="entry name" value="DmsC"/>
</dbReference>
<evidence type="ECO:0000313" key="3">
    <source>
        <dbReference type="Proteomes" id="UP000249577"/>
    </source>
</evidence>
<feature type="transmembrane region" description="Helical" evidence="1">
    <location>
        <begin position="110"/>
        <end position="136"/>
    </location>
</feature>
<comment type="caution">
    <text evidence="2">The sequence shown here is derived from an EMBL/GenBank/DDBJ whole genome shotgun (WGS) entry which is preliminary data.</text>
</comment>
<reference evidence="2 3" key="1">
    <citation type="submission" date="2017-08" db="EMBL/GenBank/DDBJ databases">
        <title>Infants hospitalized years apart are colonized by the same room-sourced microbial strains.</title>
        <authorList>
            <person name="Brooks B."/>
            <person name="Olm M.R."/>
            <person name="Firek B.A."/>
            <person name="Baker R."/>
            <person name="Thomas B.C."/>
            <person name="Morowitz M.J."/>
            <person name="Banfield J.F."/>
        </authorList>
    </citation>
    <scope>NUCLEOTIDE SEQUENCE [LARGE SCALE GENOMIC DNA]</scope>
    <source>
        <strain evidence="2">S2_005_003_R2_43</strain>
    </source>
</reference>
<keyword evidence="1" id="KW-0472">Membrane</keyword>
<evidence type="ECO:0000313" key="2">
    <source>
        <dbReference type="EMBL" id="PZQ14249.1"/>
    </source>
</evidence>